<reference evidence="3" key="2">
    <citation type="submission" date="2025-09" db="UniProtKB">
        <authorList>
            <consortium name="Ensembl"/>
        </authorList>
    </citation>
    <scope>IDENTIFICATION</scope>
</reference>
<dbReference type="PROSITE" id="PS50082">
    <property type="entry name" value="WD_REPEATS_2"/>
    <property type="match status" value="2"/>
</dbReference>
<dbReference type="InterPro" id="IPR051859">
    <property type="entry name" value="DCAF"/>
</dbReference>
<dbReference type="GO" id="GO:0080008">
    <property type="term" value="C:Cul4-RING E3 ubiquitin ligase complex"/>
    <property type="evidence" value="ECO:0007669"/>
    <property type="project" value="TreeGrafter"/>
</dbReference>
<dbReference type="PROSITE" id="PS50294">
    <property type="entry name" value="WD_REPEATS_REGION"/>
    <property type="match status" value="2"/>
</dbReference>
<dbReference type="GO" id="GO:0043161">
    <property type="term" value="P:proteasome-mediated ubiquitin-dependent protein catabolic process"/>
    <property type="evidence" value="ECO:0007669"/>
    <property type="project" value="TreeGrafter"/>
</dbReference>
<dbReference type="InterPro" id="IPR015943">
    <property type="entry name" value="WD40/YVTN_repeat-like_dom_sf"/>
</dbReference>
<keyword evidence="4" id="KW-1185">Reference proteome</keyword>
<dbReference type="Proteomes" id="UP000472266">
    <property type="component" value="Unplaced"/>
</dbReference>
<name>A0A672UQ68_STRHB</name>
<dbReference type="Gene3D" id="2.130.10.10">
    <property type="entry name" value="YVTN repeat-like/Quinoprotein amine dehydrogenase"/>
    <property type="match status" value="2"/>
</dbReference>
<dbReference type="SUPFAM" id="SSF50978">
    <property type="entry name" value="WD40 repeat-like"/>
    <property type="match status" value="1"/>
</dbReference>
<gene>
    <name evidence="3" type="primary">LOC115603288</name>
</gene>
<keyword evidence="2" id="KW-0812">Transmembrane</keyword>
<sequence>MGCLWVSMGCLWGVYGSLWGLYGSLWVSMGCLWVSMGCLWVSMGLYGVSMGLYGVSMGCLWVSMGSLCVSMGLYGVSMGLYGVSMGLYGGSMGLYGVSVGLYGVSVGLYGSLWGVCGSLWGVCVSLWVSMGSLWGSMGLYVSLWVSLGLRVCPRGLTVAPPPADHTLRFYWWREGGRLRPFRCCRARDVGWSVLDVAFSPDGAHCLYCSWSNYVHVYDIYGDGDTHTALDLRPEERRFAVFSLAVGPDGREVLGGGSDGCIYLYDREVQRRTLKVEAHEDDVNAVALADAGGQLLLSGGDDGVTRAWDRRCLGQDRARPVGLLTGHRDGVTFLHTRGDGRYVVSNSKDQTAKLWDLRRPAGPASWDYRWQRAPRRALTSPPLPGDSSLMTYRGHVVLNTLLRCRLAPPSGDGGGQYLSAGCATGAVIVYDVLTGRPVRRLTNHSGCVRDVSWHPQGGALASASVGGA</sequence>
<dbReference type="InterPro" id="IPR001680">
    <property type="entry name" value="WD40_rpt"/>
</dbReference>
<keyword evidence="2" id="KW-1133">Transmembrane helix</keyword>
<dbReference type="Pfam" id="PF00400">
    <property type="entry name" value="WD40"/>
    <property type="match status" value="5"/>
</dbReference>
<accession>A0A672UQ68</accession>
<keyword evidence="2" id="KW-0472">Membrane</keyword>
<proteinExistence type="predicted"/>
<feature type="repeat" description="WD" evidence="1">
    <location>
        <begin position="275"/>
        <end position="308"/>
    </location>
</feature>
<dbReference type="InParanoid" id="A0A672UQ68"/>
<evidence type="ECO:0000256" key="2">
    <source>
        <dbReference type="SAM" id="Phobius"/>
    </source>
</evidence>
<dbReference type="SMART" id="SM00320">
    <property type="entry name" value="WD40"/>
    <property type="match status" value="6"/>
</dbReference>
<evidence type="ECO:0000313" key="4">
    <source>
        <dbReference type="Proteomes" id="UP000472266"/>
    </source>
</evidence>
<evidence type="ECO:0000313" key="3">
    <source>
        <dbReference type="Ensembl" id="ENSSHBP00005017071.1"/>
    </source>
</evidence>
<dbReference type="AlphaFoldDB" id="A0A672UQ68"/>
<evidence type="ECO:0008006" key="5">
    <source>
        <dbReference type="Google" id="ProtNLM"/>
    </source>
</evidence>
<protein>
    <recommendedName>
        <fullName evidence="5">WD repeat domain 23</fullName>
    </recommendedName>
</protein>
<keyword evidence="1" id="KW-0853">WD repeat</keyword>
<evidence type="ECO:0000256" key="1">
    <source>
        <dbReference type="PROSITE-ProRule" id="PRU00221"/>
    </source>
</evidence>
<feature type="transmembrane region" description="Helical" evidence="2">
    <location>
        <begin position="93"/>
        <end position="112"/>
    </location>
</feature>
<dbReference type="Ensembl" id="ENSSHBT00005020411.1">
    <property type="protein sequence ID" value="ENSSHBP00005017071.1"/>
    <property type="gene ID" value="ENSSHBG00005014809.1"/>
</dbReference>
<dbReference type="InterPro" id="IPR036322">
    <property type="entry name" value="WD40_repeat_dom_sf"/>
</dbReference>
<feature type="transmembrane region" description="Helical" evidence="2">
    <location>
        <begin position="60"/>
        <end position="81"/>
    </location>
</feature>
<dbReference type="PANTHER" id="PTHR19847:SF7">
    <property type="entry name" value="DDB1- AND CUL4-ASSOCIATED FACTOR 11"/>
    <property type="match status" value="1"/>
</dbReference>
<feature type="transmembrane region" description="Helical" evidence="2">
    <location>
        <begin position="119"/>
        <end position="145"/>
    </location>
</feature>
<organism evidence="3 4">
    <name type="scientific">Strigops habroptila</name>
    <name type="common">Kakapo</name>
    <dbReference type="NCBI Taxonomy" id="2489341"/>
    <lineage>
        <taxon>Eukaryota</taxon>
        <taxon>Metazoa</taxon>
        <taxon>Chordata</taxon>
        <taxon>Craniata</taxon>
        <taxon>Vertebrata</taxon>
        <taxon>Euteleostomi</taxon>
        <taxon>Archelosauria</taxon>
        <taxon>Archosauria</taxon>
        <taxon>Dinosauria</taxon>
        <taxon>Saurischia</taxon>
        <taxon>Theropoda</taxon>
        <taxon>Coelurosauria</taxon>
        <taxon>Aves</taxon>
        <taxon>Neognathae</taxon>
        <taxon>Neoaves</taxon>
        <taxon>Telluraves</taxon>
        <taxon>Australaves</taxon>
        <taxon>Psittaciformes</taxon>
        <taxon>Psittacidae</taxon>
        <taxon>Strigops</taxon>
    </lineage>
</organism>
<reference evidence="3" key="1">
    <citation type="submission" date="2025-08" db="UniProtKB">
        <authorList>
            <consortium name="Ensembl"/>
        </authorList>
    </citation>
    <scope>IDENTIFICATION</scope>
</reference>
<dbReference type="PANTHER" id="PTHR19847">
    <property type="entry name" value="DDB1- AND CUL4-ASSOCIATED FACTOR 11"/>
    <property type="match status" value="1"/>
</dbReference>
<feature type="repeat" description="WD" evidence="1">
    <location>
        <begin position="323"/>
        <end position="357"/>
    </location>
</feature>
<feature type="transmembrane region" description="Helical" evidence="2">
    <location>
        <begin position="26"/>
        <end position="48"/>
    </location>
</feature>
<dbReference type="GeneTree" id="ENSGT00720000108873"/>